<feature type="transmembrane region" description="Helical" evidence="2">
    <location>
        <begin position="200"/>
        <end position="223"/>
    </location>
</feature>
<gene>
    <name evidence="3" type="ORF">SAMN05660976_03234</name>
</gene>
<keyword evidence="4" id="KW-1185">Reference proteome</keyword>
<keyword evidence="2" id="KW-0812">Transmembrane</keyword>
<feature type="transmembrane region" description="Helical" evidence="2">
    <location>
        <begin position="166"/>
        <end position="188"/>
    </location>
</feature>
<dbReference type="Proteomes" id="UP000198953">
    <property type="component" value="Unassembled WGS sequence"/>
</dbReference>
<organism evidence="3 4">
    <name type="scientific">Nonomuraea pusilla</name>
    <dbReference type="NCBI Taxonomy" id="46177"/>
    <lineage>
        <taxon>Bacteria</taxon>
        <taxon>Bacillati</taxon>
        <taxon>Actinomycetota</taxon>
        <taxon>Actinomycetes</taxon>
        <taxon>Streptosporangiales</taxon>
        <taxon>Streptosporangiaceae</taxon>
        <taxon>Nonomuraea</taxon>
    </lineage>
</organism>
<evidence type="ECO:0000313" key="3">
    <source>
        <dbReference type="EMBL" id="SEL72769.1"/>
    </source>
</evidence>
<evidence type="ECO:0000313" key="4">
    <source>
        <dbReference type="Proteomes" id="UP000198953"/>
    </source>
</evidence>
<feature type="transmembrane region" description="Helical" evidence="2">
    <location>
        <begin position="229"/>
        <end position="252"/>
    </location>
</feature>
<reference evidence="3 4" key="1">
    <citation type="submission" date="2016-10" db="EMBL/GenBank/DDBJ databases">
        <authorList>
            <person name="de Groot N.N."/>
        </authorList>
    </citation>
    <scope>NUCLEOTIDE SEQUENCE [LARGE SCALE GENOMIC DNA]</scope>
    <source>
        <strain evidence="3 4">DSM 43357</strain>
    </source>
</reference>
<evidence type="ECO:0000256" key="2">
    <source>
        <dbReference type="SAM" id="Phobius"/>
    </source>
</evidence>
<keyword evidence="2" id="KW-1133">Transmembrane helix</keyword>
<feature type="transmembrane region" description="Helical" evidence="2">
    <location>
        <begin position="43"/>
        <end position="64"/>
    </location>
</feature>
<sequence length="268" mass="27445">MVATGDREPPGSVPLDDAATRASESAGLVKGEAVMNERSWERIGAASGLAAAVLLLVALLMVPNPPGLDASAVAIVGYLGMRRAAVLTAALLMGLAVVAFLWFISHLRHVLQRAEGGAEAFSPVVLVSGVSLATMTALAMVPMTALATLATRPIGVGELGVARVLYAVHMLAVGPIGLLVALFAASAGAAMVRRELAGPWLGWAGMVVALIGLITGFAGFLAAPSAFTMVMTSIMGFAFLLWIGVASLAMLVRPEVEHKAAVRGVFAH</sequence>
<accession>A0A1H7SK45</accession>
<feature type="transmembrane region" description="Helical" evidence="2">
    <location>
        <begin position="84"/>
        <end position="104"/>
    </location>
</feature>
<dbReference type="EMBL" id="FOBF01000006">
    <property type="protein sequence ID" value="SEL72769.1"/>
    <property type="molecule type" value="Genomic_DNA"/>
</dbReference>
<evidence type="ECO:0008006" key="5">
    <source>
        <dbReference type="Google" id="ProtNLM"/>
    </source>
</evidence>
<feature type="region of interest" description="Disordered" evidence="1">
    <location>
        <begin position="1"/>
        <end position="23"/>
    </location>
</feature>
<feature type="transmembrane region" description="Helical" evidence="2">
    <location>
        <begin position="124"/>
        <end position="146"/>
    </location>
</feature>
<name>A0A1H7SK45_9ACTN</name>
<evidence type="ECO:0000256" key="1">
    <source>
        <dbReference type="SAM" id="MobiDB-lite"/>
    </source>
</evidence>
<keyword evidence="2" id="KW-0472">Membrane</keyword>
<dbReference type="AlphaFoldDB" id="A0A1H7SK45"/>
<protein>
    <recommendedName>
        <fullName evidence="5">DUF4386 family protein</fullName>
    </recommendedName>
</protein>
<proteinExistence type="predicted"/>